<sequence>MPENDKPSSTSTRRSQRLQRLTVSLRRWEEELPMVFAACLVGLLSVGFAKAAEWAIEFHAALLNGRPWIGLLLSPLGFAAIAWITLRFFPSATGSGIPQAIAASLSTDGRLRRSLLSIPIALGKILLTTLGLLCGASIGREGPTVQVASSVMYALAGKRKRRRLASSHALIVAGGGAGVAAAFNTPLGGILFAIEEMSHRRAFQANGTLLTAVIFSGIVSLLLLGNYTYFGRTDLAMGMADGWKVVLAMGIACGLMGSLYARALIALSHHGLPGRAGQWAKRHPIYLAAACGLGTAVLGWVTGGDIYGTGYQQVKSALEGEGMLPWYFFLAKMAAITLAFVSRIPGGVFAPALAVGAGLGSLVAMGFPGLAPNVFLVLGMVGFLSALTQTPITAFVIVMEMTANHEVLLPLMATSLIAFALSRTLIRTPLYHALARDTLRSASERLKQQKLVHQDTLGN</sequence>
<protein>
    <submittedName>
        <fullName evidence="11">Chloride channel protein</fullName>
    </submittedName>
</protein>
<dbReference type="Pfam" id="PF00654">
    <property type="entry name" value="Voltage_CLC"/>
    <property type="match status" value="1"/>
</dbReference>
<evidence type="ECO:0000256" key="9">
    <source>
        <dbReference type="ARBA" id="ARBA00023303"/>
    </source>
</evidence>
<keyword evidence="4 10" id="KW-1133">Transmembrane helix</keyword>
<keyword evidence="6 10" id="KW-0472">Membrane</keyword>
<evidence type="ECO:0000256" key="8">
    <source>
        <dbReference type="ARBA" id="ARBA00023214"/>
    </source>
</evidence>
<evidence type="ECO:0000256" key="10">
    <source>
        <dbReference type="SAM" id="Phobius"/>
    </source>
</evidence>
<dbReference type="Proteomes" id="UP000669605">
    <property type="component" value="Unassembled WGS sequence"/>
</dbReference>
<dbReference type="InterPro" id="IPR001807">
    <property type="entry name" value="ClC"/>
</dbReference>
<feature type="transmembrane region" description="Helical" evidence="10">
    <location>
        <begin position="323"/>
        <end position="341"/>
    </location>
</feature>
<feature type="transmembrane region" description="Helical" evidence="10">
    <location>
        <begin position="67"/>
        <end position="89"/>
    </location>
</feature>
<evidence type="ECO:0000313" key="12">
    <source>
        <dbReference type="Proteomes" id="UP000669605"/>
    </source>
</evidence>
<dbReference type="Gene3D" id="1.10.3080.10">
    <property type="entry name" value="Clc chloride channel"/>
    <property type="match status" value="1"/>
</dbReference>
<comment type="subcellular location">
    <subcellularLocation>
        <location evidence="1">Membrane</location>
        <topology evidence="1">Multi-pass membrane protein</topology>
    </subcellularLocation>
</comment>
<evidence type="ECO:0000256" key="5">
    <source>
        <dbReference type="ARBA" id="ARBA00023065"/>
    </source>
</evidence>
<keyword evidence="8" id="KW-0868">Chloride</keyword>
<dbReference type="InterPro" id="IPR014743">
    <property type="entry name" value="Cl-channel_core"/>
</dbReference>
<dbReference type="RefSeq" id="WP_169116342.1">
    <property type="nucleotide sequence ID" value="NZ_JAAAUB010000015.1"/>
</dbReference>
<dbReference type="EMBL" id="JAAAUB010000015">
    <property type="protein sequence ID" value="NMH17305.1"/>
    <property type="molecule type" value="Genomic_DNA"/>
</dbReference>
<feature type="transmembrane region" description="Helical" evidence="10">
    <location>
        <begin position="169"/>
        <end position="194"/>
    </location>
</feature>
<comment type="caution">
    <text evidence="11">The sequence shown here is derived from an EMBL/GenBank/DDBJ whole genome shotgun (WGS) entry which is preliminary data.</text>
</comment>
<feature type="transmembrane region" description="Helical" evidence="10">
    <location>
        <begin position="348"/>
        <end position="368"/>
    </location>
</feature>
<feature type="transmembrane region" description="Helical" evidence="10">
    <location>
        <begin position="115"/>
        <end position="138"/>
    </location>
</feature>
<feature type="transmembrane region" description="Helical" evidence="10">
    <location>
        <begin position="206"/>
        <end position="225"/>
    </location>
</feature>
<feature type="transmembrane region" description="Helical" evidence="10">
    <location>
        <begin position="407"/>
        <end position="426"/>
    </location>
</feature>
<feature type="transmembrane region" description="Helical" evidence="10">
    <location>
        <begin position="285"/>
        <end position="303"/>
    </location>
</feature>
<keyword evidence="12" id="KW-1185">Reference proteome</keyword>
<dbReference type="InterPro" id="IPR050368">
    <property type="entry name" value="ClC-type_chloride_channel"/>
</dbReference>
<accession>A0ABX1QQY4</accession>
<feature type="transmembrane region" description="Helical" evidence="10">
    <location>
        <begin position="374"/>
        <end position="398"/>
    </location>
</feature>
<evidence type="ECO:0000256" key="3">
    <source>
        <dbReference type="ARBA" id="ARBA00022692"/>
    </source>
</evidence>
<evidence type="ECO:0000313" key="11">
    <source>
        <dbReference type="EMBL" id="NMH17305.1"/>
    </source>
</evidence>
<organism evidence="11 12">
    <name type="scientific">Tepidiphilus baoligensis</name>
    <dbReference type="NCBI Taxonomy" id="2698687"/>
    <lineage>
        <taxon>Bacteria</taxon>
        <taxon>Pseudomonadati</taxon>
        <taxon>Pseudomonadota</taxon>
        <taxon>Hydrogenophilia</taxon>
        <taxon>Hydrogenophilales</taxon>
        <taxon>Hydrogenophilaceae</taxon>
        <taxon>Tepidiphilus</taxon>
    </lineage>
</organism>
<feature type="transmembrane region" description="Helical" evidence="10">
    <location>
        <begin position="245"/>
        <end position="265"/>
    </location>
</feature>
<gene>
    <name evidence="11" type="ORF">GV368_09385</name>
</gene>
<keyword evidence="3 10" id="KW-0812">Transmembrane</keyword>
<keyword evidence="7" id="KW-0869">Chloride channel</keyword>
<evidence type="ECO:0000256" key="2">
    <source>
        <dbReference type="ARBA" id="ARBA00022448"/>
    </source>
</evidence>
<evidence type="ECO:0000256" key="4">
    <source>
        <dbReference type="ARBA" id="ARBA00022989"/>
    </source>
</evidence>
<proteinExistence type="predicted"/>
<keyword evidence="9" id="KW-0407">Ion channel</keyword>
<dbReference type="CDD" id="cd01034">
    <property type="entry name" value="EriC_like"/>
    <property type="match status" value="1"/>
</dbReference>
<name>A0ABX1QQY4_9PROT</name>
<dbReference type="SUPFAM" id="SSF81340">
    <property type="entry name" value="Clc chloride channel"/>
    <property type="match status" value="1"/>
</dbReference>
<reference evidence="11 12" key="1">
    <citation type="journal article" date="2020" name="Curr. Microbiol.">
        <title>Tepidiphilus baoligensis sp. nov., a Novel Bacterium of the Family Hydrogenophilaceae Isolated from an Oil Reservoir.</title>
        <authorList>
            <person name="Zhang X."/>
            <person name="Wang G."/>
            <person name="Ma X."/>
            <person name="Yu J."/>
            <person name="You J."/>
            <person name="Xue Y."/>
            <person name="Ma Y."/>
        </authorList>
    </citation>
    <scope>NUCLEOTIDE SEQUENCE [LARGE SCALE GENOMIC DNA]</scope>
    <source>
        <strain evidence="11 12">B18-69</strain>
    </source>
</reference>
<evidence type="ECO:0000256" key="7">
    <source>
        <dbReference type="ARBA" id="ARBA00023173"/>
    </source>
</evidence>
<dbReference type="PRINTS" id="PR00762">
    <property type="entry name" value="CLCHANNEL"/>
</dbReference>
<keyword evidence="2" id="KW-0813">Transport</keyword>
<dbReference type="PANTHER" id="PTHR43427:SF6">
    <property type="entry name" value="CHLORIDE CHANNEL PROTEIN CLC-E"/>
    <property type="match status" value="1"/>
</dbReference>
<evidence type="ECO:0000256" key="6">
    <source>
        <dbReference type="ARBA" id="ARBA00023136"/>
    </source>
</evidence>
<evidence type="ECO:0000256" key="1">
    <source>
        <dbReference type="ARBA" id="ARBA00004141"/>
    </source>
</evidence>
<dbReference type="PANTHER" id="PTHR43427">
    <property type="entry name" value="CHLORIDE CHANNEL PROTEIN CLC-E"/>
    <property type="match status" value="1"/>
</dbReference>
<keyword evidence="5" id="KW-0406">Ion transport</keyword>